<dbReference type="EMBL" id="CM039178">
    <property type="protein sequence ID" value="KAH9679853.1"/>
    <property type="molecule type" value="Genomic_DNA"/>
</dbReference>
<comment type="caution">
    <text evidence="1">The sequence shown here is derived from an EMBL/GenBank/DDBJ whole genome shotgun (WGS) entry which is preliminary data.</text>
</comment>
<organism evidence="1 2">
    <name type="scientific">Citrus sinensis</name>
    <name type="common">Sweet orange</name>
    <name type="synonym">Citrus aurantium var. sinensis</name>
    <dbReference type="NCBI Taxonomy" id="2711"/>
    <lineage>
        <taxon>Eukaryota</taxon>
        <taxon>Viridiplantae</taxon>
        <taxon>Streptophyta</taxon>
        <taxon>Embryophyta</taxon>
        <taxon>Tracheophyta</taxon>
        <taxon>Spermatophyta</taxon>
        <taxon>Magnoliopsida</taxon>
        <taxon>eudicotyledons</taxon>
        <taxon>Gunneridae</taxon>
        <taxon>Pentapetalae</taxon>
        <taxon>rosids</taxon>
        <taxon>malvids</taxon>
        <taxon>Sapindales</taxon>
        <taxon>Rutaceae</taxon>
        <taxon>Aurantioideae</taxon>
        <taxon>Citrus</taxon>
    </lineage>
</organism>
<proteinExistence type="predicted"/>
<evidence type="ECO:0000313" key="1">
    <source>
        <dbReference type="EMBL" id="KAH9679853.1"/>
    </source>
</evidence>
<name>A0ACB8HYH1_CITSI</name>
<accession>A0ACB8HYH1</accession>
<sequence length="788" mass="89068">MSTIDSRFEEFQAQIRGSVGVLSGLLRPSEPMSVFTEGSAGGTNFSLLLRSMKMDIPKFDGSDSTGWDFRINEFFYLHGTPDNLRLCIVSFHMEGRVATWYQWMKANNLLTTWRSFFVSLKSRFGASMYEDHQGNLSKLMQTFTAADFQSAFEDLMNKVTGISEPLLISFFITGLKLDIRRELLFTRPTSLMEAFALARAYKARSDEVKTTSRSCANHRCRSKFLLLMGTDDEECDPGEDMNVIEQTEEVVTADISSLNALAGHGSTHNFIKLKLAERVGLSIQSTSTFRVYIGNGDFLVCRFHCPDVPIVIQGHEFRLDFFVLPIEGPKVVLGIQWLQRLGRVSTDYSEMTMEFFWEGKQVLLRGDPIQLPNLISFNRFQALLHSEEVDTLFELHSLSSNTSESHIPNSTSLTFEIDLPTSLSESIYLLLHKYKAIPLSSVSKKNEMEKLVHEMLEQGIIKPSHSLFSSPVLLVRKKDGTYRFCVDYRAMNAGYATIAAPLTELLCKDVFRWNAAATEAFNKLKDAMVKASVLLLPNFELEFVIETDASNVGIGAVLMQVGHPIAYFSKKIGTLVAGIVDIHQKTTCHCVCRAKMETISPRQIFHHPQSSVANNTSHKLAKHYYWPFRVLERIGSVAYKLELPAGRKIHLVFHISLLKPYVGDSHVNINPLPPASVNNKTLSSPRAICAERSVLKQGKEFRQVFVQWSDCAPENSTWEDYDDFCKTYPELHLEDKVNSQGMGNDTTLPETNDKSALKTEEEAQLVEEPIKGHARMRRALIYLKDYIT</sequence>
<gene>
    <name evidence="1" type="ORF">KPL71_026303</name>
</gene>
<protein>
    <submittedName>
        <fullName evidence="1">Uncharacterized protein</fullName>
    </submittedName>
</protein>
<dbReference type="Proteomes" id="UP000829398">
    <property type="component" value="Chromosome 9"/>
</dbReference>
<keyword evidence="2" id="KW-1185">Reference proteome</keyword>
<evidence type="ECO:0000313" key="2">
    <source>
        <dbReference type="Proteomes" id="UP000829398"/>
    </source>
</evidence>
<reference evidence="2" key="1">
    <citation type="journal article" date="2023" name="Hortic. Res.">
        <title>A chromosome-level phased genome enabling allele-level studies in sweet orange: a case study on citrus Huanglongbing tolerance.</title>
        <authorList>
            <person name="Wu B."/>
            <person name="Yu Q."/>
            <person name="Deng Z."/>
            <person name="Duan Y."/>
            <person name="Luo F."/>
            <person name="Gmitter F. Jr."/>
        </authorList>
    </citation>
    <scope>NUCLEOTIDE SEQUENCE [LARGE SCALE GENOMIC DNA]</scope>
    <source>
        <strain evidence="2">cv. Valencia</strain>
    </source>
</reference>